<keyword evidence="2" id="KW-1185">Reference proteome</keyword>
<sequence>MSYHKLWFNKTAQQFKVLQPLPEFHHAQTFIKANLPKLIDEMDARGLDLRDPGNWWESLYIDAVIQLENAEGQMFSIAVGIIDQWKPALAAHRIISAPKMMRFRESLGLDQHWLFYVTSRHPYSDEIWIDLLYEQVDQPVGNNRCILLEVDP</sequence>
<accession>A0ABT6EY83</accession>
<protein>
    <submittedName>
        <fullName evidence="1">Uncharacterized protein</fullName>
    </submittedName>
</protein>
<name>A0ABT6EY83_9SYNE</name>
<evidence type="ECO:0000313" key="2">
    <source>
        <dbReference type="Proteomes" id="UP001154265"/>
    </source>
</evidence>
<gene>
    <name evidence="1" type="ORF">L3556_07460</name>
</gene>
<dbReference type="Proteomes" id="UP001154265">
    <property type="component" value="Unassembled WGS sequence"/>
</dbReference>
<dbReference type="RefSeq" id="WP_277866664.1">
    <property type="nucleotide sequence ID" value="NZ_JAKKUT010000002.1"/>
</dbReference>
<dbReference type="EMBL" id="JAKKUT010000002">
    <property type="protein sequence ID" value="MDG2990766.1"/>
    <property type="molecule type" value="Genomic_DNA"/>
</dbReference>
<proteinExistence type="predicted"/>
<organism evidence="1 2">
    <name type="scientific">Candidatus Synechococcus calcipolaris G9</name>
    <dbReference type="NCBI Taxonomy" id="1497997"/>
    <lineage>
        <taxon>Bacteria</taxon>
        <taxon>Bacillati</taxon>
        <taxon>Cyanobacteriota</taxon>
        <taxon>Cyanophyceae</taxon>
        <taxon>Synechococcales</taxon>
        <taxon>Synechococcaceae</taxon>
        <taxon>Synechococcus</taxon>
    </lineage>
</organism>
<comment type="caution">
    <text evidence="1">The sequence shown here is derived from an EMBL/GenBank/DDBJ whole genome shotgun (WGS) entry which is preliminary data.</text>
</comment>
<reference evidence="1" key="1">
    <citation type="journal article" date="2022" name="Genome Biol. Evol.">
        <title>A New Gene Family Diagnostic for Intracellular Biomineralization of Amorphous Ca Carbonates by Cyanobacteria.</title>
        <authorList>
            <person name="Benzerara K."/>
            <person name="Duprat E."/>
            <person name="Bitard-Feildel T."/>
            <person name="Caumes G."/>
            <person name="Cassier-Chauvat C."/>
            <person name="Chauvat F."/>
            <person name="Dezi M."/>
            <person name="Diop S.I."/>
            <person name="Gaschignard G."/>
            <person name="Gorgen S."/>
            <person name="Gugger M."/>
            <person name="Lopez-Garcia P."/>
            <person name="Millet M."/>
            <person name="Skouri-Panet F."/>
            <person name="Moreira D."/>
            <person name="Callebaut I."/>
        </authorList>
    </citation>
    <scope>NUCLEOTIDE SEQUENCE</scope>
    <source>
        <strain evidence="1">G9</strain>
    </source>
</reference>
<reference evidence="1" key="2">
    <citation type="submission" date="2022-01" db="EMBL/GenBank/DDBJ databases">
        <authorList>
            <person name="Zivanovic Y."/>
            <person name="Moreira D."/>
            <person name="Lopez-Garcia P."/>
        </authorList>
    </citation>
    <scope>NUCLEOTIDE SEQUENCE</scope>
    <source>
        <strain evidence="1">G9</strain>
    </source>
</reference>
<evidence type="ECO:0000313" key="1">
    <source>
        <dbReference type="EMBL" id="MDG2990766.1"/>
    </source>
</evidence>